<feature type="transmembrane region" description="Helical" evidence="1">
    <location>
        <begin position="105"/>
        <end position="125"/>
    </location>
</feature>
<keyword evidence="2" id="KW-0732">Signal</keyword>
<feature type="signal peptide" evidence="2">
    <location>
        <begin position="1"/>
        <end position="21"/>
    </location>
</feature>
<protein>
    <submittedName>
        <fullName evidence="3">Uncharacterized protein</fullName>
    </submittedName>
</protein>
<evidence type="ECO:0000256" key="1">
    <source>
        <dbReference type="SAM" id="Phobius"/>
    </source>
</evidence>
<keyword evidence="1" id="KW-1133">Transmembrane helix</keyword>
<reference evidence="3" key="1">
    <citation type="submission" date="2023-04" db="EMBL/GenBank/DDBJ databases">
        <authorList>
            <consortium name="ELIXIR-Norway"/>
        </authorList>
    </citation>
    <scope>NUCLEOTIDE SEQUENCE [LARGE SCALE GENOMIC DNA]</scope>
</reference>
<keyword evidence="1" id="KW-0472">Membrane</keyword>
<gene>
    <name evidence="3" type="ORF">MRATA1EN1_LOCUS18704</name>
</gene>
<name>A0ABN8Z765_RANTA</name>
<evidence type="ECO:0000313" key="4">
    <source>
        <dbReference type="Proteomes" id="UP001176941"/>
    </source>
</evidence>
<keyword evidence="1" id="KW-0812">Transmembrane</keyword>
<organism evidence="3 4">
    <name type="scientific">Rangifer tarandus platyrhynchus</name>
    <name type="common">Svalbard reindeer</name>
    <dbReference type="NCBI Taxonomy" id="3082113"/>
    <lineage>
        <taxon>Eukaryota</taxon>
        <taxon>Metazoa</taxon>
        <taxon>Chordata</taxon>
        <taxon>Craniata</taxon>
        <taxon>Vertebrata</taxon>
        <taxon>Euteleostomi</taxon>
        <taxon>Mammalia</taxon>
        <taxon>Eutheria</taxon>
        <taxon>Laurasiatheria</taxon>
        <taxon>Artiodactyla</taxon>
        <taxon>Ruminantia</taxon>
        <taxon>Pecora</taxon>
        <taxon>Cervidae</taxon>
        <taxon>Odocoileinae</taxon>
        <taxon>Rangifer</taxon>
    </lineage>
</organism>
<sequence length="126" mass="13591">MQASCWLIKWACALIWCLSLGVEGAGAPGIRHDGLEVLDPGDLLASLSQIPTREDWLHQAFTDSLPGARSLLSEGNRTPYPCERGGQGGGGALGARITTNWESGIAGIGWIALFIYFWLCWVFVVT</sequence>
<evidence type="ECO:0000313" key="3">
    <source>
        <dbReference type="EMBL" id="CAI9169742.1"/>
    </source>
</evidence>
<dbReference type="Proteomes" id="UP001176941">
    <property type="component" value="Chromosome 3"/>
</dbReference>
<dbReference type="EMBL" id="OX459939">
    <property type="protein sequence ID" value="CAI9169742.1"/>
    <property type="molecule type" value="Genomic_DNA"/>
</dbReference>
<keyword evidence="4" id="KW-1185">Reference proteome</keyword>
<proteinExistence type="predicted"/>
<accession>A0ABN8Z765</accession>
<evidence type="ECO:0000256" key="2">
    <source>
        <dbReference type="SAM" id="SignalP"/>
    </source>
</evidence>
<feature type="chain" id="PRO_5045474526" evidence="2">
    <location>
        <begin position="22"/>
        <end position="126"/>
    </location>
</feature>